<evidence type="ECO:0000256" key="3">
    <source>
        <dbReference type="ARBA" id="ARBA00022801"/>
    </source>
</evidence>
<dbReference type="InterPro" id="IPR038765">
    <property type="entry name" value="Papain-like_cys_pep_sf"/>
</dbReference>
<evidence type="ECO:0000256" key="2">
    <source>
        <dbReference type="ARBA" id="ARBA00022670"/>
    </source>
</evidence>
<dbReference type="PROSITE" id="PS51935">
    <property type="entry name" value="NLPC_P60"/>
    <property type="match status" value="1"/>
</dbReference>
<evidence type="ECO:0000259" key="5">
    <source>
        <dbReference type="PROSITE" id="PS51935"/>
    </source>
</evidence>
<dbReference type="InterPro" id="IPR000064">
    <property type="entry name" value="NLP_P60_dom"/>
</dbReference>
<proteinExistence type="inferred from homology"/>
<gene>
    <name evidence="6" type="ORF">H1D41_15975</name>
</gene>
<dbReference type="Proteomes" id="UP000640583">
    <property type="component" value="Unassembled WGS sequence"/>
</dbReference>
<dbReference type="PANTHER" id="PTHR47359">
    <property type="entry name" value="PEPTIDOGLYCAN DL-ENDOPEPTIDASE CWLO"/>
    <property type="match status" value="1"/>
</dbReference>
<keyword evidence="7" id="KW-1185">Reference proteome</keyword>
<dbReference type="GO" id="GO:0006508">
    <property type="term" value="P:proteolysis"/>
    <property type="evidence" value="ECO:0007669"/>
    <property type="project" value="UniProtKB-KW"/>
</dbReference>
<organism evidence="6 7">
    <name type="scientific">Halocynthiibacter styelae</name>
    <dbReference type="NCBI Taxonomy" id="2761955"/>
    <lineage>
        <taxon>Bacteria</taxon>
        <taxon>Pseudomonadati</taxon>
        <taxon>Pseudomonadota</taxon>
        <taxon>Alphaproteobacteria</taxon>
        <taxon>Rhodobacterales</taxon>
        <taxon>Paracoccaceae</taxon>
        <taxon>Halocynthiibacter</taxon>
    </lineage>
</organism>
<dbReference type="GO" id="GO:0008234">
    <property type="term" value="F:cysteine-type peptidase activity"/>
    <property type="evidence" value="ECO:0007669"/>
    <property type="project" value="UniProtKB-KW"/>
</dbReference>
<keyword evidence="3" id="KW-0378">Hydrolase</keyword>
<dbReference type="PANTHER" id="PTHR47359:SF3">
    <property type="entry name" value="NLP_P60 DOMAIN-CONTAINING PROTEIN-RELATED"/>
    <property type="match status" value="1"/>
</dbReference>
<name>A0A8J7IKY8_9RHOB</name>
<dbReference type="InterPro" id="IPR041382">
    <property type="entry name" value="SH3_16"/>
</dbReference>
<dbReference type="InterPro" id="IPR051794">
    <property type="entry name" value="PG_Endopeptidase_C40"/>
</dbReference>
<feature type="domain" description="NlpC/P60" evidence="5">
    <location>
        <begin position="152"/>
        <end position="275"/>
    </location>
</feature>
<dbReference type="Pfam" id="PF18348">
    <property type="entry name" value="SH3_16"/>
    <property type="match status" value="1"/>
</dbReference>
<evidence type="ECO:0000256" key="4">
    <source>
        <dbReference type="ARBA" id="ARBA00022807"/>
    </source>
</evidence>
<comment type="caution">
    <text evidence="6">The sequence shown here is derived from an EMBL/GenBank/DDBJ whole genome shotgun (WGS) entry which is preliminary data.</text>
</comment>
<keyword evidence="4" id="KW-0788">Thiol protease</keyword>
<evidence type="ECO:0000313" key="7">
    <source>
        <dbReference type="Proteomes" id="UP000640583"/>
    </source>
</evidence>
<dbReference type="SUPFAM" id="SSF54001">
    <property type="entry name" value="Cysteine proteinases"/>
    <property type="match status" value="1"/>
</dbReference>
<keyword evidence="2" id="KW-0645">Protease</keyword>
<sequence length="275" mass="29837">MMDRRITPANTRVAAEELRGQVDAENYNTGTPMRVIAPVADILATPGGKRDRQILMGQAVRVFELHDGYAYLQSLRDGYCGYVAKAALGADFETTHWVTAPASHLYAEADFKSPDHALLCLGAELRIVETTDKYGKTHDGFWVPLQHIAPLDFRFDDPAMVAESLLGTDYLWGGNSRSGLDCSALVQAAFQACGVTIPGDSDLQEKGLAPGKPMGNTPERNDLMFWKGHVALVLDEQTLIHANAGAMAVVREGIAEAIARIETQGDGPVTSRIRL</sequence>
<evidence type="ECO:0000313" key="6">
    <source>
        <dbReference type="EMBL" id="MBI1495143.1"/>
    </source>
</evidence>
<evidence type="ECO:0000256" key="1">
    <source>
        <dbReference type="ARBA" id="ARBA00007074"/>
    </source>
</evidence>
<dbReference type="AlphaFoldDB" id="A0A8J7IKY8"/>
<dbReference type="Pfam" id="PF00877">
    <property type="entry name" value="NLPC_P60"/>
    <property type="match status" value="1"/>
</dbReference>
<dbReference type="EMBL" id="JADCKQ010000015">
    <property type="protein sequence ID" value="MBI1495143.1"/>
    <property type="molecule type" value="Genomic_DNA"/>
</dbReference>
<reference evidence="6" key="1">
    <citation type="submission" date="2020-10" db="EMBL/GenBank/DDBJ databases">
        <title>Paenihalocynthiibacter styelae gen. nov., sp. nov., isolated from stalked sea squirt Styela clava.</title>
        <authorList>
            <person name="Kim Y.-O."/>
            <person name="Yoon J.-H."/>
        </authorList>
    </citation>
    <scope>NUCLEOTIDE SEQUENCE</scope>
    <source>
        <strain evidence="6">MYP1-1</strain>
    </source>
</reference>
<accession>A0A8J7IKY8</accession>
<dbReference type="Gene3D" id="3.90.1720.10">
    <property type="entry name" value="endopeptidase domain like (from Nostoc punctiforme)"/>
    <property type="match status" value="1"/>
</dbReference>
<comment type="similarity">
    <text evidence="1">Belongs to the peptidase C40 family.</text>
</comment>
<protein>
    <submittedName>
        <fullName evidence="6">C40 family peptidase</fullName>
    </submittedName>
</protein>
<dbReference type="RefSeq" id="WP_228849858.1">
    <property type="nucleotide sequence ID" value="NZ_JADCKQ010000015.1"/>
</dbReference>